<feature type="region of interest" description="Disordered" evidence="1">
    <location>
        <begin position="1"/>
        <end position="22"/>
    </location>
</feature>
<dbReference type="AlphaFoldDB" id="A0A2P2N8Z0"/>
<name>A0A2P2N8Z0_RHIMU</name>
<organism evidence="2">
    <name type="scientific">Rhizophora mucronata</name>
    <name type="common">Asiatic mangrove</name>
    <dbReference type="NCBI Taxonomy" id="61149"/>
    <lineage>
        <taxon>Eukaryota</taxon>
        <taxon>Viridiplantae</taxon>
        <taxon>Streptophyta</taxon>
        <taxon>Embryophyta</taxon>
        <taxon>Tracheophyta</taxon>
        <taxon>Spermatophyta</taxon>
        <taxon>Magnoliopsida</taxon>
        <taxon>eudicotyledons</taxon>
        <taxon>Gunneridae</taxon>
        <taxon>Pentapetalae</taxon>
        <taxon>rosids</taxon>
        <taxon>fabids</taxon>
        <taxon>Malpighiales</taxon>
        <taxon>Rhizophoraceae</taxon>
        <taxon>Rhizophora</taxon>
    </lineage>
</organism>
<dbReference type="EMBL" id="GGEC01058470">
    <property type="protein sequence ID" value="MBX38954.1"/>
    <property type="molecule type" value="Transcribed_RNA"/>
</dbReference>
<reference evidence="2" key="1">
    <citation type="submission" date="2018-02" db="EMBL/GenBank/DDBJ databases">
        <title>Rhizophora mucronata_Transcriptome.</title>
        <authorList>
            <person name="Meera S.P."/>
            <person name="Sreeshan A."/>
            <person name="Augustine A."/>
        </authorList>
    </citation>
    <scope>NUCLEOTIDE SEQUENCE</scope>
    <source>
        <tissue evidence="2">Leaf</tissue>
    </source>
</reference>
<evidence type="ECO:0000313" key="2">
    <source>
        <dbReference type="EMBL" id="MBX38954.1"/>
    </source>
</evidence>
<evidence type="ECO:0000256" key="1">
    <source>
        <dbReference type="SAM" id="MobiDB-lite"/>
    </source>
</evidence>
<sequence>MANASSSMISNSEKFNSHKSPE</sequence>
<protein>
    <submittedName>
        <fullName evidence="2">Uncharacterized protein</fullName>
    </submittedName>
</protein>
<proteinExistence type="predicted"/>
<feature type="compositionally biased region" description="Low complexity" evidence="1">
    <location>
        <begin position="1"/>
        <end position="12"/>
    </location>
</feature>
<accession>A0A2P2N8Z0</accession>